<dbReference type="RefSeq" id="WP_135518608.1">
    <property type="nucleotide sequence ID" value="NZ_PVSN01000021.1"/>
</dbReference>
<sequence>MNKKMITALTVAGLATFAMAENASADTYTVQSGDTLSQIAANHNTTVDTLVANNNIADANVIFVGQQVEIDGVASNASYDATQADVAAVVASQAPVTQEVSYTAPVTTVDYTAQSEAPVAQEVSYTAPVTTVDYTAQSEAPVAQEVSYTAPVTTVDYTAQSEAPVAQEVSYTAPAATTTTTTTAAASGSTYDQFIAAGGTDALWTAIVMPESGGNPDASNGQYKGLGQTNQSWGTGSVSDQTAGMLNYATSRYGSVDSAIAFRAANSWW</sequence>
<dbReference type="PANTHER" id="PTHR33734">
    <property type="entry name" value="LYSM DOMAIN-CONTAINING GPI-ANCHORED PROTEIN 2"/>
    <property type="match status" value="1"/>
</dbReference>
<evidence type="ECO:0000256" key="1">
    <source>
        <dbReference type="SAM" id="SignalP"/>
    </source>
</evidence>
<dbReference type="Gene3D" id="3.10.350.10">
    <property type="entry name" value="LysM domain"/>
    <property type="match status" value="1"/>
</dbReference>
<dbReference type="OrthoDB" id="2329027at2"/>
<dbReference type="CDD" id="cd00118">
    <property type="entry name" value="LysM"/>
    <property type="match status" value="1"/>
</dbReference>
<accession>A0A4Z0S0J6</accession>
<dbReference type="EMBL" id="PVSN01000021">
    <property type="protein sequence ID" value="TGE74048.1"/>
    <property type="molecule type" value="Genomic_DNA"/>
</dbReference>
<organism evidence="3 4">
    <name type="scientific">Weissella confusa</name>
    <name type="common">Lactobacillus confusus</name>
    <dbReference type="NCBI Taxonomy" id="1583"/>
    <lineage>
        <taxon>Bacteria</taxon>
        <taxon>Bacillati</taxon>
        <taxon>Bacillota</taxon>
        <taxon>Bacilli</taxon>
        <taxon>Lactobacillales</taxon>
        <taxon>Lactobacillaceae</taxon>
        <taxon>Weissella</taxon>
    </lineage>
</organism>
<dbReference type="InterPro" id="IPR036779">
    <property type="entry name" value="LysM_dom_sf"/>
</dbReference>
<dbReference type="Pfam" id="PF01476">
    <property type="entry name" value="LysM"/>
    <property type="match status" value="1"/>
</dbReference>
<evidence type="ECO:0000313" key="3">
    <source>
        <dbReference type="EMBL" id="TGE74048.1"/>
    </source>
</evidence>
<keyword evidence="1" id="KW-0732">Signal</keyword>
<reference evidence="3 4" key="1">
    <citation type="submission" date="2018-03" db="EMBL/GenBank/DDBJ databases">
        <title>Genome sequencing of Weissella confusa isolates.</title>
        <authorList>
            <person name="Kajala I."/>
            <person name="Baruah R."/>
            <person name="Bergsveinson J."/>
            <person name="Juvonen R."/>
            <person name="Ziola B."/>
        </authorList>
    </citation>
    <scope>NUCLEOTIDE SEQUENCE [LARGE SCALE GENOMIC DNA]</scope>
    <source>
        <strain evidence="3 4">VTT E-062653</strain>
    </source>
</reference>
<dbReference type="SUPFAM" id="SSF54106">
    <property type="entry name" value="LysM domain"/>
    <property type="match status" value="1"/>
</dbReference>
<dbReference type="InterPro" id="IPR018392">
    <property type="entry name" value="LysM"/>
</dbReference>
<dbReference type="PROSITE" id="PS51782">
    <property type="entry name" value="LYSM"/>
    <property type="match status" value="1"/>
</dbReference>
<dbReference type="Proteomes" id="UP000297646">
    <property type="component" value="Unassembled WGS sequence"/>
</dbReference>
<gene>
    <name evidence="3" type="ORF">C6P11_03520</name>
</gene>
<evidence type="ECO:0000313" key="4">
    <source>
        <dbReference type="Proteomes" id="UP000297646"/>
    </source>
</evidence>
<dbReference type="AlphaFoldDB" id="A0A4Z0S0J6"/>
<proteinExistence type="predicted"/>
<feature type="domain" description="LysM" evidence="2">
    <location>
        <begin position="26"/>
        <end position="70"/>
    </location>
</feature>
<name>A0A4Z0S0J6_WEICO</name>
<feature type="chain" id="PRO_5039290137" evidence="1">
    <location>
        <begin position="21"/>
        <end position="269"/>
    </location>
</feature>
<evidence type="ECO:0000259" key="2">
    <source>
        <dbReference type="PROSITE" id="PS51782"/>
    </source>
</evidence>
<dbReference type="GO" id="GO:0008932">
    <property type="term" value="F:lytic endotransglycosylase activity"/>
    <property type="evidence" value="ECO:0007669"/>
    <property type="project" value="TreeGrafter"/>
</dbReference>
<protein>
    <submittedName>
        <fullName evidence="3">Peptidoglycan-binding protein</fullName>
    </submittedName>
</protein>
<dbReference type="SMART" id="SM00257">
    <property type="entry name" value="LysM"/>
    <property type="match status" value="1"/>
</dbReference>
<dbReference type="PANTHER" id="PTHR33734:SF22">
    <property type="entry name" value="MEMBRANE-BOUND LYTIC MUREIN TRANSGLYCOSYLASE D"/>
    <property type="match status" value="1"/>
</dbReference>
<feature type="signal peptide" evidence="1">
    <location>
        <begin position="1"/>
        <end position="20"/>
    </location>
</feature>
<comment type="caution">
    <text evidence="3">The sequence shown here is derived from an EMBL/GenBank/DDBJ whole genome shotgun (WGS) entry which is preliminary data.</text>
</comment>